<dbReference type="PROSITE" id="PS50175">
    <property type="entry name" value="ASP_PROT_RETROV"/>
    <property type="match status" value="1"/>
</dbReference>
<dbReference type="EMBL" id="CP039349">
    <property type="protein sequence ID" value="QCD94468.1"/>
    <property type="molecule type" value="Genomic_DNA"/>
</dbReference>
<protein>
    <recommendedName>
        <fullName evidence="1">Peptidase A2 domain-containing protein</fullName>
    </recommendedName>
</protein>
<evidence type="ECO:0000259" key="1">
    <source>
        <dbReference type="PROSITE" id="PS50175"/>
    </source>
</evidence>
<dbReference type="Pfam" id="PF03140">
    <property type="entry name" value="DUF247"/>
    <property type="match status" value="1"/>
</dbReference>
<dbReference type="PANTHER" id="PTHR31170">
    <property type="entry name" value="BNAC04G53230D PROTEIN"/>
    <property type="match status" value="1"/>
</dbReference>
<name>A0A4D6M1J4_VIGUN</name>
<dbReference type="PANTHER" id="PTHR31170:SF9">
    <property type="entry name" value="PROTEIN, PUTATIVE (DUF247)-RELATED"/>
    <property type="match status" value="1"/>
</dbReference>
<reference evidence="2 3" key="1">
    <citation type="submission" date="2019-04" db="EMBL/GenBank/DDBJ databases">
        <title>An improved genome assembly and genetic linkage map for asparagus bean, Vigna unguiculata ssp. sesquipedialis.</title>
        <authorList>
            <person name="Xia Q."/>
            <person name="Zhang R."/>
            <person name="Dong Y."/>
        </authorList>
    </citation>
    <scope>NUCLEOTIDE SEQUENCE [LARGE SCALE GENOMIC DNA]</scope>
    <source>
        <tissue evidence="2">Leaf</tissue>
    </source>
</reference>
<gene>
    <name evidence="2" type="ORF">DEO72_LG5g2552</name>
</gene>
<keyword evidence="3" id="KW-1185">Reference proteome</keyword>
<dbReference type="AlphaFoldDB" id="A0A4D6M1J4"/>
<dbReference type="GO" id="GO:0006508">
    <property type="term" value="P:proteolysis"/>
    <property type="evidence" value="ECO:0007669"/>
    <property type="project" value="InterPro"/>
</dbReference>
<dbReference type="InterPro" id="IPR001995">
    <property type="entry name" value="Peptidase_A2_cat"/>
</dbReference>
<proteinExistence type="predicted"/>
<evidence type="ECO:0000313" key="2">
    <source>
        <dbReference type="EMBL" id="QCD94468.1"/>
    </source>
</evidence>
<dbReference type="Proteomes" id="UP000501690">
    <property type="component" value="Linkage Group LG5"/>
</dbReference>
<dbReference type="InterPro" id="IPR004158">
    <property type="entry name" value="DUF247_pln"/>
</dbReference>
<organism evidence="2 3">
    <name type="scientific">Vigna unguiculata</name>
    <name type="common">Cowpea</name>
    <dbReference type="NCBI Taxonomy" id="3917"/>
    <lineage>
        <taxon>Eukaryota</taxon>
        <taxon>Viridiplantae</taxon>
        <taxon>Streptophyta</taxon>
        <taxon>Embryophyta</taxon>
        <taxon>Tracheophyta</taxon>
        <taxon>Spermatophyta</taxon>
        <taxon>Magnoliopsida</taxon>
        <taxon>eudicotyledons</taxon>
        <taxon>Gunneridae</taxon>
        <taxon>Pentapetalae</taxon>
        <taxon>rosids</taxon>
        <taxon>fabids</taxon>
        <taxon>Fabales</taxon>
        <taxon>Fabaceae</taxon>
        <taxon>Papilionoideae</taxon>
        <taxon>50 kb inversion clade</taxon>
        <taxon>NPAAA clade</taxon>
        <taxon>indigoferoid/millettioid clade</taxon>
        <taxon>Phaseoleae</taxon>
        <taxon>Vigna</taxon>
    </lineage>
</organism>
<evidence type="ECO:0000313" key="3">
    <source>
        <dbReference type="Proteomes" id="UP000501690"/>
    </source>
</evidence>
<accession>A0A4D6M1J4</accession>
<feature type="domain" description="Peptidase A2" evidence="1">
    <location>
        <begin position="324"/>
        <end position="362"/>
    </location>
</feature>
<dbReference type="GO" id="GO:0004190">
    <property type="term" value="F:aspartic-type endopeptidase activity"/>
    <property type="evidence" value="ECO:0007669"/>
    <property type="project" value="InterPro"/>
</dbReference>
<sequence length="430" mass="49954">MEGKSSDSLGKHQCLETRLIEMLQNVEPPEMYDPTMQCIYRVPKGIRENNPKAYTPLAVSIGPFHKTRDIGKEDDIFESTEELKIRYFKGFLNRTQLSVREFVITLKTLEEKIRSCYAAPIKYNSDDFLQMILVDAFFIIELFLRCHRHSDWERKDPLLLQPGMLVEIEHDLILLENQLPFFVLEQLYNLTGMDKQFPSFLEICFNYFRIFTFASVCPITRPKHFTDLLRSSLISSSKLDVRTPNECKEVRHVYSASQLSEAGIKFKVDPNKGLLDLSYADDGMFTMPILNINDDTEMMFRNIMAFEQCHLPHTNIINQYLQILDFLIDTEKDVNVLVNKKIIVNWMGDATAVATMINGLGSNLTMPDFNSHYFSICNSLNEFYENPRNKYKAIFIHEYFNTPWKIASTIAATVLLFLTFVQTIDKELGR</sequence>